<dbReference type="Proteomes" id="UP000270342">
    <property type="component" value="Unassembled WGS sequence"/>
</dbReference>
<dbReference type="EMBL" id="RBZU01000001">
    <property type="protein sequence ID" value="RKP59216.1"/>
    <property type="molecule type" value="Genomic_DNA"/>
</dbReference>
<proteinExistence type="predicted"/>
<comment type="caution">
    <text evidence="1">The sequence shown here is derived from an EMBL/GenBank/DDBJ whole genome shotgun (WGS) entry which is preliminary data.</text>
</comment>
<reference evidence="1 2" key="1">
    <citation type="submission" date="2018-10" db="EMBL/GenBank/DDBJ databases">
        <title>Robbsia sp. DHC34, isolated from soil.</title>
        <authorList>
            <person name="Gao Z.-H."/>
            <person name="Qiu L.-H."/>
        </authorList>
    </citation>
    <scope>NUCLEOTIDE SEQUENCE [LARGE SCALE GENOMIC DNA]</scope>
    <source>
        <strain evidence="1 2">DHC34</strain>
    </source>
</reference>
<organism evidence="1 2">
    <name type="scientific">Pararobbsia silviterrae</name>
    <dbReference type="NCBI Taxonomy" id="1792498"/>
    <lineage>
        <taxon>Bacteria</taxon>
        <taxon>Pseudomonadati</taxon>
        <taxon>Pseudomonadota</taxon>
        <taxon>Betaproteobacteria</taxon>
        <taxon>Burkholderiales</taxon>
        <taxon>Burkholderiaceae</taxon>
        <taxon>Pararobbsia</taxon>
    </lineage>
</organism>
<protein>
    <submittedName>
        <fullName evidence="1">Uncharacterized protein</fullName>
    </submittedName>
</protein>
<sequence length="225" mass="25213">MPTFLAIVAIAFVTLAWLSIREQRRETSKRELRRRTRAFAQTSAACHYIQEINRTRAFPLAPTANLRVVDGEFSLLFEHCTQYEVINARVARLRARRSEPGARSRAPIRVRSGDGSSELAHPVGGGELFLTNQRLVFMSPARSTNIRLGDVVGIRGNAETLSIHMARRRRPYHFSVQNPALWALLAKMMSSQTPATPMLPDGMRLHAAPTGVPGEIHLEATHTRR</sequence>
<dbReference type="RefSeq" id="WP_121083885.1">
    <property type="nucleotide sequence ID" value="NZ_RBZU01000001.1"/>
</dbReference>
<accession>A0A494YA11</accession>
<dbReference type="AlphaFoldDB" id="A0A494YA11"/>
<evidence type="ECO:0000313" key="1">
    <source>
        <dbReference type="EMBL" id="RKP59216.1"/>
    </source>
</evidence>
<gene>
    <name evidence="1" type="ORF">D7S86_04795</name>
</gene>
<evidence type="ECO:0000313" key="2">
    <source>
        <dbReference type="Proteomes" id="UP000270342"/>
    </source>
</evidence>
<keyword evidence="2" id="KW-1185">Reference proteome</keyword>
<name>A0A494YA11_9BURK</name>